<feature type="repeat" description="PPR" evidence="2">
    <location>
        <begin position="34"/>
        <end position="68"/>
    </location>
</feature>
<keyword evidence="1" id="KW-0677">Repeat</keyword>
<dbReference type="InterPro" id="IPR011990">
    <property type="entry name" value="TPR-like_helical_dom_sf"/>
</dbReference>
<protein>
    <recommendedName>
        <fullName evidence="3">PROP1-like PPR domain-containing protein</fullName>
    </recommendedName>
</protein>
<evidence type="ECO:0000313" key="5">
    <source>
        <dbReference type="Proteomes" id="UP000664859"/>
    </source>
</evidence>
<feature type="non-terminal residue" evidence="4">
    <location>
        <position position="162"/>
    </location>
</feature>
<dbReference type="PROSITE" id="PS51375">
    <property type="entry name" value="PPR"/>
    <property type="match status" value="2"/>
</dbReference>
<dbReference type="PANTHER" id="PTHR47936:SF1">
    <property type="entry name" value="PENTATRICOPEPTIDE REPEAT-CONTAINING PROTEIN GUN1, CHLOROPLASTIC"/>
    <property type="match status" value="1"/>
</dbReference>
<dbReference type="NCBIfam" id="TIGR00756">
    <property type="entry name" value="PPR"/>
    <property type="match status" value="2"/>
</dbReference>
<sequence>FNYEYALQAYEKSSHWSGALRLLSHMDNNNTKWTVRACSHALLACGFAGRLNDAFQLIQQMHQRGISPTSGDYLQLIRECHQSDKKVRAAGDSRNGSKQAMELLQHMEQLGVMPNFKHYGAAINVCGKAGDWASAVHIFQQMQHKGVQPNLITWSGIIRAAD</sequence>
<proteinExistence type="predicted"/>
<accession>A0A835YWR0</accession>
<name>A0A835YWR0_9STRA</name>
<feature type="repeat" description="PPR" evidence="2">
    <location>
        <begin position="115"/>
        <end position="149"/>
    </location>
</feature>
<evidence type="ECO:0000259" key="3">
    <source>
        <dbReference type="Pfam" id="PF17177"/>
    </source>
</evidence>
<dbReference type="EMBL" id="JAFCMP010000223">
    <property type="protein sequence ID" value="KAG5182820.1"/>
    <property type="molecule type" value="Genomic_DNA"/>
</dbReference>
<dbReference type="Gene3D" id="1.25.40.10">
    <property type="entry name" value="Tetratricopeptide repeat domain"/>
    <property type="match status" value="1"/>
</dbReference>
<feature type="non-terminal residue" evidence="4">
    <location>
        <position position="1"/>
    </location>
</feature>
<dbReference type="PANTHER" id="PTHR47936">
    <property type="entry name" value="PPR_LONG DOMAIN-CONTAINING PROTEIN"/>
    <property type="match status" value="1"/>
</dbReference>
<gene>
    <name evidence="4" type="ORF">JKP88DRAFT_139485</name>
</gene>
<evidence type="ECO:0000313" key="4">
    <source>
        <dbReference type="EMBL" id="KAG5182820.1"/>
    </source>
</evidence>
<feature type="domain" description="PROP1-like PPR" evidence="3">
    <location>
        <begin position="40"/>
        <end position="158"/>
    </location>
</feature>
<organism evidence="4 5">
    <name type="scientific">Tribonema minus</name>
    <dbReference type="NCBI Taxonomy" id="303371"/>
    <lineage>
        <taxon>Eukaryota</taxon>
        <taxon>Sar</taxon>
        <taxon>Stramenopiles</taxon>
        <taxon>Ochrophyta</taxon>
        <taxon>PX clade</taxon>
        <taxon>Xanthophyceae</taxon>
        <taxon>Tribonematales</taxon>
        <taxon>Tribonemataceae</taxon>
        <taxon>Tribonema</taxon>
    </lineage>
</organism>
<dbReference type="InterPro" id="IPR033443">
    <property type="entry name" value="PROP1-like_PPR_dom"/>
</dbReference>
<keyword evidence="5" id="KW-1185">Reference proteome</keyword>
<comment type="caution">
    <text evidence="4">The sequence shown here is derived from an EMBL/GenBank/DDBJ whole genome shotgun (WGS) entry which is preliminary data.</text>
</comment>
<evidence type="ECO:0000256" key="1">
    <source>
        <dbReference type="ARBA" id="ARBA00022737"/>
    </source>
</evidence>
<dbReference type="Pfam" id="PF17177">
    <property type="entry name" value="PPR_long"/>
    <property type="match status" value="1"/>
</dbReference>
<evidence type="ECO:0000256" key="2">
    <source>
        <dbReference type="PROSITE-ProRule" id="PRU00708"/>
    </source>
</evidence>
<dbReference type="Proteomes" id="UP000664859">
    <property type="component" value="Unassembled WGS sequence"/>
</dbReference>
<reference evidence="4" key="1">
    <citation type="submission" date="2021-02" db="EMBL/GenBank/DDBJ databases">
        <title>First Annotated Genome of the Yellow-green Alga Tribonema minus.</title>
        <authorList>
            <person name="Mahan K.M."/>
        </authorList>
    </citation>
    <scope>NUCLEOTIDE SEQUENCE</scope>
    <source>
        <strain evidence="4">UTEX B ZZ1240</strain>
    </source>
</reference>
<dbReference type="OrthoDB" id="42736at2759"/>
<dbReference type="InterPro" id="IPR002885">
    <property type="entry name" value="PPR_rpt"/>
</dbReference>
<dbReference type="AlphaFoldDB" id="A0A835YWR0"/>